<proteinExistence type="predicted"/>
<name>A0A1F5VSR0_9BACT</name>
<comment type="caution">
    <text evidence="1">The sequence shown here is derived from an EMBL/GenBank/DDBJ whole genome shotgun (WGS) entry which is preliminary data.</text>
</comment>
<evidence type="ECO:0000313" key="1">
    <source>
        <dbReference type="EMBL" id="OGF66390.1"/>
    </source>
</evidence>
<organism evidence="1 2">
    <name type="scientific">Candidatus Fischerbacteria bacterium RBG_13_37_8</name>
    <dbReference type="NCBI Taxonomy" id="1817863"/>
    <lineage>
        <taxon>Bacteria</taxon>
        <taxon>Candidatus Fischeribacteriota</taxon>
    </lineage>
</organism>
<evidence type="ECO:0000313" key="2">
    <source>
        <dbReference type="Proteomes" id="UP000178943"/>
    </source>
</evidence>
<dbReference type="AlphaFoldDB" id="A0A1F5VSR0"/>
<dbReference type="EMBL" id="MFGW01000093">
    <property type="protein sequence ID" value="OGF66390.1"/>
    <property type="molecule type" value="Genomic_DNA"/>
</dbReference>
<sequence length="60" mass="7073">MALLFLRVLRALRGFIFFPKMQEKNDEETTLFPRLRSEKGALFKSPTGTKAHRHKVKKEK</sequence>
<protein>
    <submittedName>
        <fullName evidence="1">Uncharacterized protein</fullName>
    </submittedName>
</protein>
<accession>A0A1F5VSR0</accession>
<gene>
    <name evidence="1" type="ORF">A2Y62_12520</name>
</gene>
<reference evidence="1 2" key="1">
    <citation type="journal article" date="2016" name="Nat. Commun.">
        <title>Thousands of microbial genomes shed light on interconnected biogeochemical processes in an aquifer system.</title>
        <authorList>
            <person name="Anantharaman K."/>
            <person name="Brown C.T."/>
            <person name="Hug L.A."/>
            <person name="Sharon I."/>
            <person name="Castelle C.J."/>
            <person name="Probst A.J."/>
            <person name="Thomas B.C."/>
            <person name="Singh A."/>
            <person name="Wilkins M.J."/>
            <person name="Karaoz U."/>
            <person name="Brodie E.L."/>
            <person name="Williams K.H."/>
            <person name="Hubbard S.S."/>
            <person name="Banfield J.F."/>
        </authorList>
    </citation>
    <scope>NUCLEOTIDE SEQUENCE [LARGE SCALE GENOMIC DNA]</scope>
</reference>
<dbReference type="Proteomes" id="UP000178943">
    <property type="component" value="Unassembled WGS sequence"/>
</dbReference>